<dbReference type="Proteomes" id="UP001212821">
    <property type="component" value="Chromosome"/>
</dbReference>
<keyword evidence="3" id="KW-1185">Reference proteome</keyword>
<protein>
    <submittedName>
        <fullName evidence="2">Uncharacterized protein</fullName>
    </submittedName>
</protein>
<accession>A0ABY7PVS2</accession>
<reference evidence="3" key="1">
    <citation type="submission" date="2022-12" db="EMBL/GenBank/DDBJ databases">
        <authorList>
            <person name="Mo P."/>
        </authorList>
    </citation>
    <scope>NUCLEOTIDE SEQUENCE [LARGE SCALE GENOMIC DNA]</scope>
    <source>
        <strain evidence="3">HUAS 3-15</strain>
    </source>
</reference>
<name>A0ABY7PVS2_9ACTN</name>
<evidence type="ECO:0000313" key="2">
    <source>
        <dbReference type="EMBL" id="WBP84461.1"/>
    </source>
</evidence>
<dbReference type="RefSeq" id="WP_270139699.1">
    <property type="nucleotide sequence ID" value="NZ_CP115450.1"/>
</dbReference>
<gene>
    <name evidence="2" type="ORF">O1G21_00390</name>
</gene>
<feature type="compositionally biased region" description="Basic and acidic residues" evidence="1">
    <location>
        <begin position="1"/>
        <end position="14"/>
    </location>
</feature>
<dbReference type="EMBL" id="CP115450">
    <property type="protein sequence ID" value="WBP84461.1"/>
    <property type="molecule type" value="Genomic_DNA"/>
</dbReference>
<organism evidence="2 3">
    <name type="scientific">Kitasatospora cathayae</name>
    <dbReference type="NCBI Taxonomy" id="3004092"/>
    <lineage>
        <taxon>Bacteria</taxon>
        <taxon>Bacillati</taxon>
        <taxon>Actinomycetota</taxon>
        <taxon>Actinomycetes</taxon>
        <taxon>Kitasatosporales</taxon>
        <taxon>Streptomycetaceae</taxon>
        <taxon>Kitasatospora</taxon>
    </lineage>
</organism>
<evidence type="ECO:0000313" key="3">
    <source>
        <dbReference type="Proteomes" id="UP001212821"/>
    </source>
</evidence>
<evidence type="ECO:0000256" key="1">
    <source>
        <dbReference type="SAM" id="MobiDB-lite"/>
    </source>
</evidence>
<proteinExistence type="predicted"/>
<sequence length="67" mass="7470">MSDQDPTREHDTPVPKDPPAPVETPESRMADDGPPPVPEEGQRRPDGRRESELTEPAHEPEPHETPD</sequence>
<feature type="region of interest" description="Disordered" evidence="1">
    <location>
        <begin position="1"/>
        <end position="67"/>
    </location>
</feature>
<feature type="compositionally biased region" description="Basic and acidic residues" evidence="1">
    <location>
        <begin position="40"/>
        <end position="67"/>
    </location>
</feature>